<evidence type="ECO:0000313" key="5">
    <source>
        <dbReference type="Proteomes" id="UP000094527"/>
    </source>
</evidence>
<dbReference type="Pfam" id="PF05199">
    <property type="entry name" value="GMC_oxred_C"/>
    <property type="match status" value="1"/>
</dbReference>
<dbReference type="AlphaFoldDB" id="A0A1D2MA54"/>
<evidence type="ECO:0000259" key="3">
    <source>
        <dbReference type="Pfam" id="PF05199"/>
    </source>
</evidence>
<dbReference type="Gene3D" id="3.30.560.10">
    <property type="entry name" value="Glucose Oxidase, domain 3"/>
    <property type="match status" value="1"/>
</dbReference>
<dbReference type="InterPro" id="IPR007867">
    <property type="entry name" value="GMC_OxRtase_C"/>
</dbReference>
<reference evidence="4 5" key="1">
    <citation type="journal article" date="2016" name="Genome Biol. Evol.">
        <title>Gene Family Evolution Reflects Adaptation to Soil Environmental Stressors in the Genome of the Collembolan Orchesella cincta.</title>
        <authorList>
            <person name="Faddeeva-Vakhrusheva A."/>
            <person name="Derks M.F."/>
            <person name="Anvar S.Y."/>
            <person name="Agamennone V."/>
            <person name="Suring W."/>
            <person name="Smit S."/>
            <person name="van Straalen N.M."/>
            <person name="Roelofs D."/>
        </authorList>
    </citation>
    <scope>NUCLEOTIDE SEQUENCE [LARGE SCALE GENOMIC DNA]</scope>
    <source>
        <tissue evidence="4">Mixed pool</tissue>
    </source>
</reference>
<evidence type="ECO:0000256" key="2">
    <source>
        <dbReference type="SAM" id="MobiDB-lite"/>
    </source>
</evidence>
<comment type="similarity">
    <text evidence="1">Belongs to the GMC oxidoreductase family.</text>
</comment>
<organism evidence="4 5">
    <name type="scientific">Orchesella cincta</name>
    <name type="common">Springtail</name>
    <name type="synonym">Podura cincta</name>
    <dbReference type="NCBI Taxonomy" id="48709"/>
    <lineage>
        <taxon>Eukaryota</taxon>
        <taxon>Metazoa</taxon>
        <taxon>Ecdysozoa</taxon>
        <taxon>Arthropoda</taxon>
        <taxon>Hexapoda</taxon>
        <taxon>Collembola</taxon>
        <taxon>Entomobryomorpha</taxon>
        <taxon>Entomobryoidea</taxon>
        <taxon>Orchesellidae</taxon>
        <taxon>Orchesellinae</taxon>
        <taxon>Orchesella</taxon>
    </lineage>
</organism>
<dbReference type="OrthoDB" id="269227at2759"/>
<dbReference type="SUPFAM" id="SSF54373">
    <property type="entry name" value="FAD-linked reductases, C-terminal domain"/>
    <property type="match status" value="1"/>
</dbReference>
<comment type="caution">
    <text evidence="4">The sequence shown here is derived from an EMBL/GenBank/DDBJ whole genome shotgun (WGS) entry which is preliminary data.</text>
</comment>
<proteinExistence type="inferred from homology"/>
<dbReference type="InterPro" id="IPR036188">
    <property type="entry name" value="FAD/NAD-bd_sf"/>
</dbReference>
<accession>A0A1D2MA54</accession>
<name>A0A1D2MA54_ORCCI</name>
<feature type="domain" description="Glucose-methanol-choline oxidoreductase C-terminal" evidence="3">
    <location>
        <begin position="5"/>
        <end position="138"/>
    </location>
</feature>
<evidence type="ECO:0000313" key="4">
    <source>
        <dbReference type="EMBL" id="ODM89865.1"/>
    </source>
</evidence>
<dbReference type="Gene3D" id="3.50.50.60">
    <property type="entry name" value="FAD/NAD(P)-binding domain"/>
    <property type="match status" value="1"/>
</dbReference>
<keyword evidence="5" id="KW-1185">Reference proteome</keyword>
<dbReference type="EMBL" id="LJIJ01002314">
    <property type="protein sequence ID" value="ODM89865.1"/>
    <property type="molecule type" value="Genomic_DNA"/>
</dbReference>
<dbReference type="Proteomes" id="UP000094527">
    <property type="component" value="Unassembled WGS sequence"/>
</dbReference>
<protein>
    <submittedName>
        <fullName evidence="4">Alcohol dehydrogenase [acceptor]</fullName>
    </submittedName>
</protein>
<dbReference type="GO" id="GO:0050660">
    <property type="term" value="F:flavin adenine dinucleotide binding"/>
    <property type="evidence" value="ECO:0007669"/>
    <property type="project" value="InterPro"/>
</dbReference>
<dbReference type="STRING" id="48709.A0A1D2MA54"/>
<sequence length="149" mass="16520">MPGRPKSFGNLTLASRNPDDNPIMDPQYLTHPDDLEAMLFGFKKFVDLYENTAALNTTFFPNPVPGCDNLVFKSDDYYRCVIRMFSFTLYHHVGTCALGKVVDSKLKVKGIDGLRVIDASVMPRLPNGNTQAATIMIAEKGSDLIIADM</sequence>
<dbReference type="InterPro" id="IPR012132">
    <property type="entry name" value="GMC_OxRdtase"/>
</dbReference>
<dbReference type="GO" id="GO:0016614">
    <property type="term" value="F:oxidoreductase activity, acting on CH-OH group of donors"/>
    <property type="evidence" value="ECO:0007669"/>
    <property type="project" value="InterPro"/>
</dbReference>
<gene>
    <name evidence="4" type="ORF">Ocin01_16817</name>
</gene>
<dbReference type="SUPFAM" id="SSF51905">
    <property type="entry name" value="FAD/NAD(P)-binding domain"/>
    <property type="match status" value="1"/>
</dbReference>
<dbReference type="PANTHER" id="PTHR11552">
    <property type="entry name" value="GLUCOSE-METHANOL-CHOLINE GMC OXIDOREDUCTASE"/>
    <property type="match status" value="1"/>
</dbReference>
<dbReference type="OMA" id="IEFAMEV"/>
<feature type="region of interest" description="Disordered" evidence="2">
    <location>
        <begin position="1"/>
        <end position="25"/>
    </location>
</feature>
<evidence type="ECO:0000256" key="1">
    <source>
        <dbReference type="ARBA" id="ARBA00010790"/>
    </source>
</evidence>
<dbReference type="PANTHER" id="PTHR11552:SF147">
    <property type="entry name" value="CHOLINE DEHYDROGENASE, MITOCHONDRIAL"/>
    <property type="match status" value="1"/>
</dbReference>